<feature type="transmembrane region" description="Helical" evidence="2">
    <location>
        <begin position="254"/>
        <end position="272"/>
    </location>
</feature>
<dbReference type="PANTHER" id="PTHR22911">
    <property type="entry name" value="ACYL-MALONYL CONDENSING ENZYME-RELATED"/>
    <property type="match status" value="1"/>
</dbReference>
<comment type="caution">
    <text evidence="4">The sequence shown here is derived from an EMBL/GenBank/DDBJ whole genome shotgun (WGS) entry which is preliminary data.</text>
</comment>
<evidence type="ECO:0000256" key="2">
    <source>
        <dbReference type="SAM" id="Phobius"/>
    </source>
</evidence>
<proteinExistence type="inferred from homology"/>
<evidence type="ECO:0000259" key="3">
    <source>
        <dbReference type="Pfam" id="PF00892"/>
    </source>
</evidence>
<protein>
    <submittedName>
        <fullName evidence="4">DMT family transporter</fullName>
    </submittedName>
</protein>
<evidence type="ECO:0000313" key="4">
    <source>
        <dbReference type="EMBL" id="RGD74415.1"/>
    </source>
</evidence>
<feature type="domain" description="EamA" evidence="3">
    <location>
        <begin position="141"/>
        <end position="270"/>
    </location>
</feature>
<dbReference type="Pfam" id="PF00892">
    <property type="entry name" value="EamA"/>
    <property type="match status" value="2"/>
</dbReference>
<feature type="transmembrane region" description="Helical" evidence="2">
    <location>
        <begin position="9"/>
        <end position="29"/>
    </location>
</feature>
<feature type="transmembrane region" description="Helical" evidence="2">
    <location>
        <begin position="193"/>
        <end position="217"/>
    </location>
</feature>
<dbReference type="EMBL" id="QUSM01000003">
    <property type="protein sequence ID" value="RGD74415.1"/>
    <property type="molecule type" value="Genomic_DNA"/>
</dbReference>
<name>A0A3E3DZA9_9FIRM</name>
<feature type="transmembrane region" description="Helical" evidence="2">
    <location>
        <begin position="86"/>
        <end position="108"/>
    </location>
</feature>
<comment type="similarity">
    <text evidence="1">Belongs to the EamA transporter family.</text>
</comment>
<dbReference type="InterPro" id="IPR037185">
    <property type="entry name" value="EmrE-like"/>
</dbReference>
<evidence type="ECO:0000313" key="5">
    <source>
        <dbReference type="Proteomes" id="UP000261212"/>
    </source>
</evidence>
<evidence type="ECO:0000256" key="1">
    <source>
        <dbReference type="ARBA" id="ARBA00007362"/>
    </source>
</evidence>
<reference evidence="4 5" key="1">
    <citation type="submission" date="2018-08" db="EMBL/GenBank/DDBJ databases">
        <title>A genome reference for cultivated species of the human gut microbiota.</title>
        <authorList>
            <person name="Zou Y."/>
            <person name="Xue W."/>
            <person name="Luo G."/>
        </authorList>
    </citation>
    <scope>NUCLEOTIDE SEQUENCE [LARGE SCALE GENOMIC DNA]</scope>
    <source>
        <strain evidence="4 5">AM25-6</strain>
    </source>
</reference>
<feature type="domain" description="EamA" evidence="3">
    <location>
        <begin position="8"/>
        <end position="131"/>
    </location>
</feature>
<organism evidence="4 5">
    <name type="scientific">Anaerofustis stercorihominis</name>
    <dbReference type="NCBI Taxonomy" id="214853"/>
    <lineage>
        <taxon>Bacteria</taxon>
        <taxon>Bacillati</taxon>
        <taxon>Bacillota</taxon>
        <taxon>Clostridia</taxon>
        <taxon>Eubacteriales</taxon>
        <taxon>Eubacteriaceae</taxon>
        <taxon>Anaerofustis</taxon>
    </lineage>
</organism>
<keyword evidence="2" id="KW-0812">Transmembrane</keyword>
<feature type="transmembrane region" description="Helical" evidence="2">
    <location>
        <begin position="138"/>
        <end position="159"/>
    </location>
</feature>
<dbReference type="AlphaFoldDB" id="A0A3E3DZA9"/>
<feature type="transmembrane region" description="Helical" evidence="2">
    <location>
        <begin position="166"/>
        <end position="187"/>
    </location>
</feature>
<keyword evidence="2" id="KW-1133">Transmembrane helix</keyword>
<dbReference type="PANTHER" id="PTHR22911:SF79">
    <property type="entry name" value="MOBA-LIKE NTP TRANSFERASE DOMAIN-CONTAINING PROTEIN"/>
    <property type="match status" value="1"/>
</dbReference>
<accession>A0A3E3DZA9</accession>
<dbReference type="RefSeq" id="WP_117532132.1">
    <property type="nucleotide sequence ID" value="NZ_QUSM01000003.1"/>
</dbReference>
<dbReference type="InterPro" id="IPR000620">
    <property type="entry name" value="EamA_dom"/>
</dbReference>
<feature type="transmembrane region" description="Helical" evidence="2">
    <location>
        <begin position="62"/>
        <end position="80"/>
    </location>
</feature>
<dbReference type="GO" id="GO:0016020">
    <property type="term" value="C:membrane"/>
    <property type="evidence" value="ECO:0007669"/>
    <property type="project" value="InterPro"/>
</dbReference>
<dbReference type="SUPFAM" id="SSF103481">
    <property type="entry name" value="Multidrug resistance efflux transporter EmrE"/>
    <property type="match status" value="2"/>
</dbReference>
<gene>
    <name evidence="4" type="ORF">DW687_06515</name>
</gene>
<keyword evidence="2" id="KW-0472">Membrane</keyword>
<dbReference type="Proteomes" id="UP000261212">
    <property type="component" value="Unassembled WGS sequence"/>
</dbReference>
<feature type="transmembrane region" description="Helical" evidence="2">
    <location>
        <begin position="115"/>
        <end position="132"/>
    </location>
</feature>
<feature type="transmembrane region" description="Helical" evidence="2">
    <location>
        <begin position="229"/>
        <end position="248"/>
    </location>
</feature>
<sequence>MEKSRKNGAIYIVIAAFLWSLNGVLIKYIPWQPMAISGVRAFLSTITLVLIKGAFDFKFNKHVIFASLSYVSMGILFVYATKLTTAANAIILQYTAPIFVIILSIFFFKKFPTKKQLITVSIAFIGVVLFFMDKVGSGAMMGNILAILAGVGYSGMFIFNSYEDSSALDASIIGNALIFLISVPVLLQGNEPALNMTGVFGIIILGIFQMGVSYAFFSKGIETTPSVDASLISMLEAILNPIWVALVIGEIPSFISLIGGGLVLTSVIFNIISSKNEKVILENNES</sequence>
<feature type="transmembrane region" description="Helical" evidence="2">
    <location>
        <begin position="35"/>
        <end position="55"/>
    </location>
</feature>